<dbReference type="AlphaFoldDB" id="A0A6I2MQ50"/>
<dbReference type="PIRSF" id="PIRSF006221">
    <property type="entry name" value="Ketosamine-3-kinase"/>
    <property type="match status" value="1"/>
</dbReference>
<dbReference type="RefSeq" id="WP_154366124.1">
    <property type="nucleotide sequence ID" value="NZ_CANMYZ010000001.1"/>
</dbReference>
<keyword evidence="2" id="KW-0418">Kinase</keyword>
<name>A0A6I2MQ50_9FLAO</name>
<dbReference type="InterPro" id="IPR016477">
    <property type="entry name" value="Fructo-/Ketosamine-3-kinase"/>
</dbReference>
<comment type="caution">
    <text evidence="4">The sequence shown here is derived from an EMBL/GenBank/DDBJ whole genome shotgun (WGS) entry which is preliminary data.</text>
</comment>
<dbReference type="GO" id="GO:0005524">
    <property type="term" value="F:ATP binding"/>
    <property type="evidence" value="ECO:0007669"/>
    <property type="project" value="InterPro"/>
</dbReference>
<dbReference type="GO" id="GO:0004672">
    <property type="term" value="F:protein kinase activity"/>
    <property type="evidence" value="ECO:0007669"/>
    <property type="project" value="InterPro"/>
</dbReference>
<evidence type="ECO:0000313" key="4">
    <source>
        <dbReference type="EMBL" id="MRX64354.1"/>
    </source>
</evidence>
<accession>A0A6I2MQ50</accession>
<keyword evidence="5" id="KW-1185">Reference proteome</keyword>
<gene>
    <name evidence="4" type="ORF">GJ691_09245</name>
</gene>
<reference evidence="4 5" key="1">
    <citation type="submission" date="2019-11" db="EMBL/GenBank/DDBJ databases">
        <title>Maribacter lutea sp. nov., a marine bacterium isolated from intertidal sand.</title>
        <authorList>
            <person name="Liu A."/>
        </authorList>
    </citation>
    <scope>NUCLEOTIDE SEQUENCE [LARGE SCALE GENOMIC DNA]</scope>
    <source>
        <strain evidence="4 5">RZ05</strain>
    </source>
</reference>
<dbReference type="PROSITE" id="PS50011">
    <property type="entry name" value="PROTEIN_KINASE_DOM"/>
    <property type="match status" value="1"/>
</dbReference>
<sequence>MLSSGLKSHLGQILESTIQKVEVVSGGDISKAYCIYTPTQRFFCKVNNSAFAMEMFIAEKDGIEIIGHSKTISVPQILGCGEFEGNCFLLMEFIETKKPTQKDMETFGHQLAQMHSFPVGDSFGWKQNNFIGSLPQSNTYHTEWTYFYVHERLVPQLQMGLDKKLLHFNEVPTEKSLLEGCKGFFPEIIPALLHGDLWSGNYLISNEGIPYLIDPAVYYGHAEVDLAMTRLFGGFGTSFYNAYAEHFPITKGVGERTDLYQLYYLLVHLNLFGRSYYPSVMRLLRRYFD</sequence>
<comment type="similarity">
    <text evidence="1 2">Belongs to the fructosamine kinase family.</text>
</comment>
<evidence type="ECO:0000313" key="5">
    <source>
        <dbReference type="Proteomes" id="UP000443153"/>
    </source>
</evidence>
<dbReference type="InterPro" id="IPR000719">
    <property type="entry name" value="Prot_kinase_dom"/>
</dbReference>
<dbReference type="Gene3D" id="3.90.1200.10">
    <property type="match status" value="1"/>
</dbReference>
<dbReference type="OrthoDB" id="5291879at2"/>
<dbReference type="SUPFAM" id="SSF56112">
    <property type="entry name" value="Protein kinase-like (PK-like)"/>
    <property type="match status" value="1"/>
</dbReference>
<dbReference type="EMBL" id="WKJH01000005">
    <property type="protein sequence ID" value="MRX64354.1"/>
    <property type="molecule type" value="Genomic_DNA"/>
</dbReference>
<evidence type="ECO:0000256" key="1">
    <source>
        <dbReference type="ARBA" id="ARBA00009460"/>
    </source>
</evidence>
<dbReference type="InterPro" id="IPR011009">
    <property type="entry name" value="Kinase-like_dom_sf"/>
</dbReference>
<dbReference type="Gene3D" id="3.30.200.20">
    <property type="entry name" value="Phosphorylase Kinase, domain 1"/>
    <property type="match status" value="1"/>
</dbReference>
<keyword evidence="2 4" id="KW-0808">Transferase</keyword>
<protein>
    <submittedName>
        <fullName evidence="4">Phosphotransferase</fullName>
    </submittedName>
</protein>
<organism evidence="4 5">
    <name type="scientific">Maribacter luteus</name>
    <dbReference type="NCBI Taxonomy" id="2594478"/>
    <lineage>
        <taxon>Bacteria</taxon>
        <taxon>Pseudomonadati</taxon>
        <taxon>Bacteroidota</taxon>
        <taxon>Flavobacteriia</taxon>
        <taxon>Flavobacteriales</taxon>
        <taxon>Flavobacteriaceae</taxon>
        <taxon>Maribacter</taxon>
    </lineage>
</organism>
<dbReference type="PANTHER" id="PTHR12149">
    <property type="entry name" value="FRUCTOSAMINE 3 KINASE-RELATED PROTEIN"/>
    <property type="match status" value="1"/>
</dbReference>
<dbReference type="Pfam" id="PF03881">
    <property type="entry name" value="Fructosamin_kin"/>
    <property type="match status" value="1"/>
</dbReference>
<feature type="domain" description="Protein kinase" evidence="3">
    <location>
        <begin position="18"/>
        <end position="289"/>
    </location>
</feature>
<evidence type="ECO:0000256" key="2">
    <source>
        <dbReference type="PIRNR" id="PIRNR006221"/>
    </source>
</evidence>
<dbReference type="PANTHER" id="PTHR12149:SF8">
    <property type="entry name" value="PROTEIN-RIBULOSAMINE 3-KINASE"/>
    <property type="match status" value="1"/>
</dbReference>
<dbReference type="Proteomes" id="UP000443153">
    <property type="component" value="Unassembled WGS sequence"/>
</dbReference>
<evidence type="ECO:0000259" key="3">
    <source>
        <dbReference type="PROSITE" id="PS50011"/>
    </source>
</evidence>
<proteinExistence type="inferred from homology"/>